<name>X1LMW2_9ZZZZ</name>
<sequence length="171" mass="19901">MNKVFIIGAGASKGHTNGDFPVINEFFKVANKLNILSDGGKKIKPGYEDLEKYVRENFNLNILKKDINIEEVMTNLEIDIEKSDSYELIILRNKIINIIRETLNKLSKKPFSEDSEYNLFYETINNNDTILTYNWDLLLDNVLGREIVVPDFSKIFELEKKDNLQYLVMWG</sequence>
<reference evidence="1" key="1">
    <citation type="journal article" date="2014" name="Front. Microbiol.">
        <title>High frequency of phylogenetically diverse reductive dehalogenase-homologous genes in deep subseafloor sedimentary metagenomes.</title>
        <authorList>
            <person name="Kawai M."/>
            <person name="Futagami T."/>
            <person name="Toyoda A."/>
            <person name="Takaki Y."/>
            <person name="Nishi S."/>
            <person name="Hori S."/>
            <person name="Arai W."/>
            <person name="Tsubouchi T."/>
            <person name="Morono Y."/>
            <person name="Uchiyama I."/>
            <person name="Ito T."/>
            <person name="Fujiyama A."/>
            <person name="Inagaki F."/>
            <person name="Takami H."/>
        </authorList>
    </citation>
    <scope>NUCLEOTIDE SEQUENCE</scope>
    <source>
        <strain evidence="1">Expedition CK06-06</strain>
    </source>
</reference>
<evidence type="ECO:0008006" key="2">
    <source>
        <dbReference type="Google" id="ProtNLM"/>
    </source>
</evidence>
<gene>
    <name evidence="1" type="ORF">S06H3_31275</name>
</gene>
<comment type="caution">
    <text evidence="1">The sequence shown here is derived from an EMBL/GenBank/DDBJ whole genome shotgun (WGS) entry which is preliminary data.</text>
</comment>
<feature type="non-terminal residue" evidence="1">
    <location>
        <position position="171"/>
    </location>
</feature>
<accession>X1LMW2</accession>
<protein>
    <recommendedName>
        <fullName evidence="2">SIR2-like domain-containing protein</fullName>
    </recommendedName>
</protein>
<evidence type="ECO:0000313" key="1">
    <source>
        <dbReference type="EMBL" id="GAI20433.1"/>
    </source>
</evidence>
<organism evidence="1">
    <name type="scientific">marine sediment metagenome</name>
    <dbReference type="NCBI Taxonomy" id="412755"/>
    <lineage>
        <taxon>unclassified sequences</taxon>
        <taxon>metagenomes</taxon>
        <taxon>ecological metagenomes</taxon>
    </lineage>
</organism>
<dbReference type="EMBL" id="BARV01018503">
    <property type="protein sequence ID" value="GAI20433.1"/>
    <property type="molecule type" value="Genomic_DNA"/>
</dbReference>
<dbReference type="AlphaFoldDB" id="X1LMW2"/>
<proteinExistence type="predicted"/>